<reference evidence="2 3" key="1">
    <citation type="journal article" date="2022" name="Nat. Plants">
        <title>Genomes of leafy and leafless Platanthera orchids illuminate the evolution of mycoheterotrophy.</title>
        <authorList>
            <person name="Li M.H."/>
            <person name="Liu K.W."/>
            <person name="Li Z."/>
            <person name="Lu H.C."/>
            <person name="Ye Q.L."/>
            <person name="Zhang D."/>
            <person name="Wang J.Y."/>
            <person name="Li Y.F."/>
            <person name="Zhong Z.M."/>
            <person name="Liu X."/>
            <person name="Yu X."/>
            <person name="Liu D.K."/>
            <person name="Tu X.D."/>
            <person name="Liu B."/>
            <person name="Hao Y."/>
            <person name="Liao X.Y."/>
            <person name="Jiang Y.T."/>
            <person name="Sun W.H."/>
            <person name="Chen J."/>
            <person name="Chen Y.Q."/>
            <person name="Ai Y."/>
            <person name="Zhai J.W."/>
            <person name="Wu S.S."/>
            <person name="Zhou Z."/>
            <person name="Hsiao Y.Y."/>
            <person name="Wu W.L."/>
            <person name="Chen Y.Y."/>
            <person name="Lin Y.F."/>
            <person name="Hsu J.L."/>
            <person name="Li C.Y."/>
            <person name="Wang Z.W."/>
            <person name="Zhao X."/>
            <person name="Zhong W.Y."/>
            <person name="Ma X.K."/>
            <person name="Ma L."/>
            <person name="Huang J."/>
            <person name="Chen G.Z."/>
            <person name="Huang M.Z."/>
            <person name="Huang L."/>
            <person name="Peng D.H."/>
            <person name="Luo Y.B."/>
            <person name="Zou S.Q."/>
            <person name="Chen S.P."/>
            <person name="Lan S."/>
            <person name="Tsai W.C."/>
            <person name="Van de Peer Y."/>
            <person name="Liu Z.J."/>
        </authorList>
    </citation>
    <scope>NUCLEOTIDE SEQUENCE [LARGE SCALE GENOMIC DNA]</scope>
    <source>
        <strain evidence="2">Lor287</strain>
    </source>
</reference>
<feature type="region of interest" description="Disordered" evidence="1">
    <location>
        <begin position="1"/>
        <end position="25"/>
    </location>
</feature>
<dbReference type="AlphaFoldDB" id="A0AAP0BMD7"/>
<evidence type="ECO:0000313" key="3">
    <source>
        <dbReference type="Proteomes" id="UP001418222"/>
    </source>
</evidence>
<dbReference type="EMBL" id="JBBWWQ010000007">
    <property type="protein sequence ID" value="KAK8942429.1"/>
    <property type="molecule type" value="Genomic_DNA"/>
</dbReference>
<gene>
    <name evidence="2" type="ORF">KSP39_PZI008893</name>
</gene>
<comment type="caution">
    <text evidence="2">The sequence shown here is derived from an EMBL/GenBank/DDBJ whole genome shotgun (WGS) entry which is preliminary data.</text>
</comment>
<sequence length="118" mass="13252">MFSQVVATGEDSWAPSENIGSASTSAVKRRKFGKNKGVALSLMSDLHQSTLAPKPPPVISVKKVVQLIAGSPEIRANPDLYYFALDHIRDKTTREILMSISEEDRVWWIKQAYERRAH</sequence>
<organism evidence="2 3">
    <name type="scientific">Platanthera zijinensis</name>
    <dbReference type="NCBI Taxonomy" id="2320716"/>
    <lineage>
        <taxon>Eukaryota</taxon>
        <taxon>Viridiplantae</taxon>
        <taxon>Streptophyta</taxon>
        <taxon>Embryophyta</taxon>
        <taxon>Tracheophyta</taxon>
        <taxon>Spermatophyta</taxon>
        <taxon>Magnoliopsida</taxon>
        <taxon>Liliopsida</taxon>
        <taxon>Asparagales</taxon>
        <taxon>Orchidaceae</taxon>
        <taxon>Orchidoideae</taxon>
        <taxon>Orchideae</taxon>
        <taxon>Orchidinae</taxon>
        <taxon>Platanthera</taxon>
    </lineage>
</organism>
<proteinExistence type="predicted"/>
<dbReference type="Proteomes" id="UP001418222">
    <property type="component" value="Unassembled WGS sequence"/>
</dbReference>
<keyword evidence="3" id="KW-1185">Reference proteome</keyword>
<evidence type="ECO:0000256" key="1">
    <source>
        <dbReference type="SAM" id="MobiDB-lite"/>
    </source>
</evidence>
<evidence type="ECO:0000313" key="2">
    <source>
        <dbReference type="EMBL" id="KAK8942429.1"/>
    </source>
</evidence>
<name>A0AAP0BMD7_9ASPA</name>
<accession>A0AAP0BMD7</accession>
<protein>
    <submittedName>
        <fullName evidence="2">Uncharacterized protein</fullName>
    </submittedName>
</protein>